<accession>A0A9N9N3C7</accession>
<evidence type="ECO:0000313" key="2">
    <source>
        <dbReference type="EMBL" id="CAG8699747.1"/>
    </source>
</evidence>
<organism evidence="2 3">
    <name type="scientific">Racocetra fulgida</name>
    <dbReference type="NCBI Taxonomy" id="60492"/>
    <lineage>
        <taxon>Eukaryota</taxon>
        <taxon>Fungi</taxon>
        <taxon>Fungi incertae sedis</taxon>
        <taxon>Mucoromycota</taxon>
        <taxon>Glomeromycotina</taxon>
        <taxon>Glomeromycetes</taxon>
        <taxon>Diversisporales</taxon>
        <taxon>Gigasporaceae</taxon>
        <taxon>Racocetra</taxon>
    </lineage>
</organism>
<evidence type="ECO:0000313" key="3">
    <source>
        <dbReference type="Proteomes" id="UP000789396"/>
    </source>
</evidence>
<evidence type="ECO:0000256" key="1">
    <source>
        <dbReference type="SAM" id="MobiDB-lite"/>
    </source>
</evidence>
<name>A0A9N9N3C7_9GLOM</name>
<gene>
    <name evidence="2" type="ORF">RFULGI_LOCUS10356</name>
</gene>
<sequence length="44" mass="4856">TKNDMPKDNLDDDENEGVNSDDETVIGDNNNVSIVEGKDMNSEE</sequence>
<dbReference type="Proteomes" id="UP000789396">
    <property type="component" value="Unassembled WGS sequence"/>
</dbReference>
<comment type="caution">
    <text evidence="2">The sequence shown here is derived from an EMBL/GenBank/DDBJ whole genome shotgun (WGS) entry which is preliminary data.</text>
</comment>
<dbReference type="EMBL" id="CAJVPZ010020313">
    <property type="protein sequence ID" value="CAG8699747.1"/>
    <property type="molecule type" value="Genomic_DNA"/>
</dbReference>
<dbReference type="AlphaFoldDB" id="A0A9N9N3C7"/>
<feature type="compositionally biased region" description="Acidic residues" evidence="1">
    <location>
        <begin position="10"/>
        <end position="25"/>
    </location>
</feature>
<keyword evidence="3" id="KW-1185">Reference proteome</keyword>
<protein>
    <submittedName>
        <fullName evidence="2">15601_t:CDS:1</fullName>
    </submittedName>
</protein>
<proteinExistence type="predicted"/>
<reference evidence="2" key="1">
    <citation type="submission" date="2021-06" db="EMBL/GenBank/DDBJ databases">
        <authorList>
            <person name="Kallberg Y."/>
            <person name="Tangrot J."/>
            <person name="Rosling A."/>
        </authorList>
    </citation>
    <scope>NUCLEOTIDE SEQUENCE</scope>
    <source>
        <strain evidence="2">IN212</strain>
    </source>
</reference>
<feature type="non-terminal residue" evidence="2">
    <location>
        <position position="1"/>
    </location>
</feature>
<feature type="region of interest" description="Disordered" evidence="1">
    <location>
        <begin position="1"/>
        <end position="44"/>
    </location>
</feature>